<name>A0ABY9TDG1_9GAMM</name>
<feature type="signal peptide" evidence="11">
    <location>
        <begin position="1"/>
        <end position="23"/>
    </location>
</feature>
<keyword evidence="11" id="KW-0732">Signal</keyword>
<dbReference type="PROSITE" id="PS52015">
    <property type="entry name" value="TONB_CTD"/>
    <property type="match status" value="1"/>
</dbReference>
<comment type="function">
    <text evidence="10">Interacts with outer membrane receptor proteins that carry out high-affinity binding and energy dependent uptake into the periplasmic space of specific substrates. It could act to transduce energy from the cytoplasmic membrane to specific energy-requiring processes in the outer membrane, resulting in the release into the periplasm of ligands bound by these outer membrane proteins.</text>
</comment>
<dbReference type="InterPro" id="IPR051045">
    <property type="entry name" value="TonB-dependent_transducer"/>
</dbReference>
<evidence type="ECO:0000256" key="1">
    <source>
        <dbReference type="ARBA" id="ARBA00004383"/>
    </source>
</evidence>
<keyword evidence="8" id="KW-1133">Transmembrane helix</keyword>
<keyword evidence="6" id="KW-0812">Transmembrane</keyword>
<evidence type="ECO:0000256" key="4">
    <source>
        <dbReference type="ARBA" id="ARBA00022475"/>
    </source>
</evidence>
<dbReference type="NCBIfam" id="TIGR01352">
    <property type="entry name" value="tonB_Cterm"/>
    <property type="match status" value="1"/>
</dbReference>
<dbReference type="Gene3D" id="3.30.1150.10">
    <property type="match status" value="1"/>
</dbReference>
<comment type="similarity">
    <text evidence="2 10">Belongs to the TonB family.</text>
</comment>
<keyword evidence="3 10" id="KW-0813">Transport</keyword>
<dbReference type="SUPFAM" id="SSF74653">
    <property type="entry name" value="TolA/TonB C-terminal domain"/>
    <property type="match status" value="1"/>
</dbReference>
<evidence type="ECO:0000259" key="12">
    <source>
        <dbReference type="PROSITE" id="PS52015"/>
    </source>
</evidence>
<evidence type="ECO:0000256" key="7">
    <source>
        <dbReference type="ARBA" id="ARBA00022927"/>
    </source>
</evidence>
<evidence type="ECO:0000313" key="13">
    <source>
        <dbReference type="EMBL" id="WNC66899.1"/>
    </source>
</evidence>
<dbReference type="RefSeq" id="WP_348386064.1">
    <property type="nucleotide sequence ID" value="NZ_CP134146.1"/>
</dbReference>
<evidence type="ECO:0000256" key="9">
    <source>
        <dbReference type="ARBA" id="ARBA00023136"/>
    </source>
</evidence>
<keyword evidence="10" id="KW-0735">Signal-anchor</keyword>
<dbReference type="Pfam" id="PF03544">
    <property type="entry name" value="TonB_C"/>
    <property type="match status" value="1"/>
</dbReference>
<evidence type="ECO:0000256" key="11">
    <source>
        <dbReference type="SAM" id="SignalP"/>
    </source>
</evidence>
<evidence type="ECO:0000256" key="6">
    <source>
        <dbReference type="ARBA" id="ARBA00022692"/>
    </source>
</evidence>
<evidence type="ECO:0000256" key="2">
    <source>
        <dbReference type="ARBA" id="ARBA00006555"/>
    </source>
</evidence>
<keyword evidence="9" id="KW-0472">Membrane</keyword>
<sequence length="352" mass="40286">MKIIKCSLFSTLLLPAFSPYAYADTDLVQEIDFVSALPLKRVEPKYPIKEAKSGNDGWVQLSYVVEANGSVSNVIVENSSGSSSFEKSARRAVKKWKYEPALENGEPVESCLNRVQLDFKMHTAPSKKFNNAYKQASLLANEKTLTEFKVKIDELDKLTKNSNEVLFTEILKAQHAEFNNDKKSQLKHYENAIITGEHALKDSFKISLYQKLYSLYLHHNLFVKAYEFSDKIIDSNASEQIKEKYKSHRLEIDNLVTSDKHISIDANIENREHWGHSLVRNEFSITDIDGHLVKLEIRCANKRSAYTIEDNVSWKIPSSWQGCRVIVFGEDNTRFKLVELAKETKNDLVAIK</sequence>
<accession>A0ABY9TDG1</accession>
<keyword evidence="7 10" id="KW-0653">Protein transport</keyword>
<evidence type="ECO:0000256" key="8">
    <source>
        <dbReference type="ARBA" id="ARBA00022989"/>
    </source>
</evidence>
<proteinExistence type="inferred from homology"/>
<dbReference type="Proteomes" id="UP001248581">
    <property type="component" value="Chromosome"/>
</dbReference>
<organism evidence="13 14">
    <name type="scientific">Thalassotalea nanhaiensis</name>
    <dbReference type="NCBI Taxonomy" id="3065648"/>
    <lineage>
        <taxon>Bacteria</taxon>
        <taxon>Pseudomonadati</taxon>
        <taxon>Pseudomonadota</taxon>
        <taxon>Gammaproteobacteria</taxon>
        <taxon>Alteromonadales</taxon>
        <taxon>Colwelliaceae</taxon>
        <taxon>Thalassotalea</taxon>
    </lineage>
</organism>
<keyword evidence="14" id="KW-1185">Reference proteome</keyword>
<dbReference type="PANTHER" id="PTHR33446">
    <property type="entry name" value="PROTEIN TONB-RELATED"/>
    <property type="match status" value="1"/>
</dbReference>
<comment type="subcellular location">
    <subcellularLocation>
        <location evidence="1 10">Cell inner membrane</location>
        <topology evidence="1 10">Single-pass membrane protein</topology>
        <orientation evidence="1 10">Periplasmic side</orientation>
    </subcellularLocation>
</comment>
<protein>
    <recommendedName>
        <fullName evidence="10">Protein TonB</fullName>
    </recommendedName>
</protein>
<dbReference type="InterPro" id="IPR037682">
    <property type="entry name" value="TonB_C"/>
</dbReference>
<reference evidence="14" key="1">
    <citation type="submission" date="2023-09" db="EMBL/GenBank/DDBJ databases">
        <authorList>
            <person name="Li S."/>
            <person name="Li X."/>
            <person name="Zhang C."/>
            <person name="Zhao Z."/>
        </authorList>
    </citation>
    <scope>NUCLEOTIDE SEQUENCE [LARGE SCALE GENOMIC DNA]</scope>
    <source>
        <strain evidence="14">SQ345</strain>
    </source>
</reference>
<evidence type="ECO:0000256" key="10">
    <source>
        <dbReference type="RuleBase" id="RU362123"/>
    </source>
</evidence>
<keyword evidence="4 10" id="KW-1003">Cell membrane</keyword>
<feature type="chain" id="PRO_5047156221" description="Protein TonB" evidence="11">
    <location>
        <begin position="24"/>
        <end position="352"/>
    </location>
</feature>
<dbReference type="InterPro" id="IPR006260">
    <property type="entry name" value="TonB/TolA_C"/>
</dbReference>
<dbReference type="PRINTS" id="PR01374">
    <property type="entry name" value="TONBPROTEIN"/>
</dbReference>
<evidence type="ECO:0000256" key="5">
    <source>
        <dbReference type="ARBA" id="ARBA00022519"/>
    </source>
</evidence>
<dbReference type="EMBL" id="CP134146">
    <property type="protein sequence ID" value="WNC66899.1"/>
    <property type="molecule type" value="Genomic_DNA"/>
</dbReference>
<keyword evidence="5 10" id="KW-0997">Cell inner membrane</keyword>
<dbReference type="InterPro" id="IPR003538">
    <property type="entry name" value="TonB"/>
</dbReference>
<gene>
    <name evidence="13" type="ORF">RI845_10145</name>
</gene>
<evidence type="ECO:0000313" key="14">
    <source>
        <dbReference type="Proteomes" id="UP001248581"/>
    </source>
</evidence>
<dbReference type="PANTHER" id="PTHR33446:SF14">
    <property type="entry name" value="PROTEIN TONB"/>
    <property type="match status" value="1"/>
</dbReference>
<feature type="domain" description="TonB C-terminal" evidence="12">
    <location>
        <begin position="31"/>
        <end position="128"/>
    </location>
</feature>
<evidence type="ECO:0000256" key="3">
    <source>
        <dbReference type="ARBA" id="ARBA00022448"/>
    </source>
</evidence>